<comment type="caution">
    <text evidence="2">The sequence shown here is derived from an EMBL/GenBank/DDBJ whole genome shotgun (WGS) entry which is preliminary data.</text>
</comment>
<protein>
    <submittedName>
        <fullName evidence="2">Uncharacterized protein</fullName>
    </submittedName>
</protein>
<dbReference type="InterPro" id="IPR018203">
    <property type="entry name" value="GDP_dissociation_inhibitor"/>
</dbReference>
<keyword evidence="3" id="KW-1185">Reference proteome</keyword>
<reference evidence="2 3" key="1">
    <citation type="submission" date="2022-03" db="EMBL/GenBank/DDBJ databases">
        <authorList>
            <person name="Macdonald S."/>
            <person name="Ahmed S."/>
            <person name="Newling K."/>
        </authorList>
    </citation>
    <scope>NUCLEOTIDE SEQUENCE [LARGE SCALE GENOMIC DNA]</scope>
</reference>
<dbReference type="EMBL" id="CAKOAT010056489">
    <property type="protein sequence ID" value="CAH8302284.1"/>
    <property type="molecule type" value="Genomic_DNA"/>
</dbReference>
<accession>A0ABC8J1U7</accession>
<evidence type="ECO:0000313" key="2">
    <source>
        <dbReference type="EMBL" id="CAH8302284.1"/>
    </source>
</evidence>
<comment type="similarity">
    <text evidence="1">Belongs to the Rab GDI family.</text>
</comment>
<dbReference type="Pfam" id="PF00996">
    <property type="entry name" value="GDI"/>
    <property type="match status" value="1"/>
</dbReference>
<sequence>MDEEYEVIVLGSGLKERILSGLLSVDGVKVSRFVSDWLLIHDLFSWVIANNRGFVISYAGDRFSLMNLKVRTLHSSLFTLHHASVSE</sequence>
<dbReference type="Proteomes" id="UP001642260">
    <property type="component" value="Unassembled WGS sequence"/>
</dbReference>
<gene>
    <name evidence="2" type="ORF">ERUC_LOCUS3166</name>
</gene>
<dbReference type="Gene3D" id="3.50.50.60">
    <property type="entry name" value="FAD/NAD(P)-binding domain"/>
    <property type="match status" value="1"/>
</dbReference>
<name>A0ABC8J1U7_ERUVS</name>
<dbReference type="InterPro" id="IPR036188">
    <property type="entry name" value="FAD/NAD-bd_sf"/>
</dbReference>
<organism evidence="2 3">
    <name type="scientific">Eruca vesicaria subsp. sativa</name>
    <name type="common">Garden rocket</name>
    <name type="synonym">Eruca sativa</name>
    <dbReference type="NCBI Taxonomy" id="29727"/>
    <lineage>
        <taxon>Eukaryota</taxon>
        <taxon>Viridiplantae</taxon>
        <taxon>Streptophyta</taxon>
        <taxon>Embryophyta</taxon>
        <taxon>Tracheophyta</taxon>
        <taxon>Spermatophyta</taxon>
        <taxon>Magnoliopsida</taxon>
        <taxon>eudicotyledons</taxon>
        <taxon>Gunneridae</taxon>
        <taxon>Pentapetalae</taxon>
        <taxon>rosids</taxon>
        <taxon>malvids</taxon>
        <taxon>Brassicales</taxon>
        <taxon>Brassicaceae</taxon>
        <taxon>Brassiceae</taxon>
        <taxon>Eruca</taxon>
    </lineage>
</organism>
<evidence type="ECO:0000313" key="3">
    <source>
        <dbReference type="Proteomes" id="UP001642260"/>
    </source>
</evidence>
<evidence type="ECO:0000256" key="1">
    <source>
        <dbReference type="ARBA" id="ARBA00005593"/>
    </source>
</evidence>
<dbReference type="AlphaFoldDB" id="A0ABC8J1U7"/>
<proteinExistence type="inferred from homology"/>